<organism evidence="2 3">
    <name type="scientific">Tetracentron sinense</name>
    <name type="common">Spur-leaf</name>
    <dbReference type="NCBI Taxonomy" id="13715"/>
    <lineage>
        <taxon>Eukaryota</taxon>
        <taxon>Viridiplantae</taxon>
        <taxon>Streptophyta</taxon>
        <taxon>Embryophyta</taxon>
        <taxon>Tracheophyta</taxon>
        <taxon>Spermatophyta</taxon>
        <taxon>Magnoliopsida</taxon>
        <taxon>Trochodendrales</taxon>
        <taxon>Trochodendraceae</taxon>
        <taxon>Tetracentron</taxon>
    </lineage>
</organism>
<evidence type="ECO:0000313" key="2">
    <source>
        <dbReference type="EMBL" id="KAF8411165.1"/>
    </source>
</evidence>
<protein>
    <recommendedName>
        <fullName evidence="1">KIB1-4 beta-propeller domain-containing protein</fullName>
    </recommendedName>
</protein>
<dbReference type="EMBL" id="JABCRI010000002">
    <property type="protein sequence ID" value="KAF8411165.1"/>
    <property type="molecule type" value="Genomic_DNA"/>
</dbReference>
<dbReference type="InterPro" id="IPR036047">
    <property type="entry name" value="F-box-like_dom_sf"/>
</dbReference>
<dbReference type="PANTHER" id="PTHR44259">
    <property type="entry name" value="OS07G0183000 PROTEIN-RELATED"/>
    <property type="match status" value="1"/>
</dbReference>
<dbReference type="Gene3D" id="1.20.1280.50">
    <property type="match status" value="1"/>
</dbReference>
<keyword evidence="3" id="KW-1185">Reference proteome</keyword>
<gene>
    <name evidence="2" type="ORF">HHK36_003708</name>
</gene>
<dbReference type="Pfam" id="PF03478">
    <property type="entry name" value="Beta-prop_KIB1-4"/>
    <property type="match status" value="1"/>
</dbReference>
<proteinExistence type="predicted"/>
<dbReference type="PANTHER" id="PTHR44259:SF114">
    <property type="entry name" value="OS06G0707300 PROTEIN"/>
    <property type="match status" value="1"/>
</dbReference>
<evidence type="ECO:0000259" key="1">
    <source>
        <dbReference type="Pfam" id="PF03478"/>
    </source>
</evidence>
<dbReference type="InterPro" id="IPR050942">
    <property type="entry name" value="F-box_BR-signaling"/>
</dbReference>
<dbReference type="OMA" id="WKLVEVE"/>
<evidence type="ECO:0000313" key="3">
    <source>
        <dbReference type="Proteomes" id="UP000655225"/>
    </source>
</evidence>
<dbReference type="AlphaFoldDB" id="A0A834ZSZ3"/>
<accession>A0A834ZSZ3</accession>
<comment type="caution">
    <text evidence="2">The sequence shown here is derived from an EMBL/GenBank/DDBJ whole genome shotgun (WGS) entry which is preliminary data.</text>
</comment>
<name>A0A834ZSZ3_TETSI</name>
<sequence>MSSSWSELPKDLLWVIFKRLTSISDAARFGAVCSSWKLVEVENRSFCPRPLPWLMLPALNKLTNTRCFFDFYNKKVLELYLPEMYRKHCCGSSGSWLVLMDLETEELSLLNPLSRAQFQLPPLIMFPNVKPKKARNYLHIRKVVLSSRPTLNPDDDYIVMTLAGYGRRLNFCRRGDERWTGIVCPCNSIDDVIYYQDKFYVVSNEGDVVVCDMAYNPPKVAKVALPVTPTCIMQKYLVEGLSGELLLVLKHMDLVDNEDLSDYCHYTSHFEVFKLEMNSRKWIEVKSLGEQTLFLGENSSMSLSAPEFPECRKNCIYFTDDYLEGWLGECGCFDMGIFSLEDGKIEPYYPNPPFCHTPTFWVTLNP</sequence>
<dbReference type="SUPFAM" id="SSF81383">
    <property type="entry name" value="F-box domain"/>
    <property type="match status" value="1"/>
</dbReference>
<dbReference type="OrthoDB" id="1937564at2759"/>
<dbReference type="Proteomes" id="UP000655225">
    <property type="component" value="Unassembled WGS sequence"/>
</dbReference>
<reference evidence="2 3" key="1">
    <citation type="submission" date="2020-04" db="EMBL/GenBank/DDBJ databases">
        <title>Plant Genome Project.</title>
        <authorList>
            <person name="Zhang R.-G."/>
        </authorList>
    </citation>
    <scope>NUCLEOTIDE SEQUENCE [LARGE SCALE GENOMIC DNA]</scope>
    <source>
        <strain evidence="2">YNK0</strain>
        <tissue evidence="2">Leaf</tissue>
    </source>
</reference>
<feature type="domain" description="KIB1-4 beta-propeller" evidence="1">
    <location>
        <begin position="68"/>
        <end position="338"/>
    </location>
</feature>
<dbReference type="InterPro" id="IPR005174">
    <property type="entry name" value="KIB1-4_b-propeller"/>
</dbReference>